<accession>A0ABN7UAH6</accession>
<dbReference type="EMBL" id="CAJVQB010001773">
    <property type="protein sequence ID" value="CAG8549491.1"/>
    <property type="molecule type" value="Genomic_DNA"/>
</dbReference>
<comment type="caution">
    <text evidence="1">The sequence shown here is derived from an EMBL/GenBank/DDBJ whole genome shotgun (WGS) entry which is preliminary data.</text>
</comment>
<sequence length="40" mass="4588">TNCNNSNDYKYSECEKLCGKYYATSKLSRGKFRLGVYGII</sequence>
<evidence type="ECO:0000313" key="1">
    <source>
        <dbReference type="EMBL" id="CAG8549491.1"/>
    </source>
</evidence>
<feature type="non-terminal residue" evidence="1">
    <location>
        <position position="1"/>
    </location>
</feature>
<dbReference type="Proteomes" id="UP000789901">
    <property type="component" value="Unassembled WGS sequence"/>
</dbReference>
<evidence type="ECO:0000313" key="2">
    <source>
        <dbReference type="Proteomes" id="UP000789901"/>
    </source>
</evidence>
<name>A0ABN7UAH6_GIGMA</name>
<proteinExistence type="predicted"/>
<gene>
    <name evidence="1" type="ORF">GMARGA_LOCUS4484</name>
</gene>
<protein>
    <submittedName>
        <fullName evidence="1">12801_t:CDS:1</fullName>
    </submittedName>
</protein>
<reference evidence="1 2" key="1">
    <citation type="submission" date="2021-06" db="EMBL/GenBank/DDBJ databases">
        <authorList>
            <person name="Kallberg Y."/>
            <person name="Tangrot J."/>
            <person name="Rosling A."/>
        </authorList>
    </citation>
    <scope>NUCLEOTIDE SEQUENCE [LARGE SCALE GENOMIC DNA]</scope>
    <source>
        <strain evidence="1 2">120-4 pot B 10/14</strain>
    </source>
</reference>
<organism evidence="1 2">
    <name type="scientific">Gigaspora margarita</name>
    <dbReference type="NCBI Taxonomy" id="4874"/>
    <lineage>
        <taxon>Eukaryota</taxon>
        <taxon>Fungi</taxon>
        <taxon>Fungi incertae sedis</taxon>
        <taxon>Mucoromycota</taxon>
        <taxon>Glomeromycotina</taxon>
        <taxon>Glomeromycetes</taxon>
        <taxon>Diversisporales</taxon>
        <taxon>Gigasporaceae</taxon>
        <taxon>Gigaspora</taxon>
    </lineage>
</organism>
<keyword evidence="2" id="KW-1185">Reference proteome</keyword>